<evidence type="ECO:0000256" key="1">
    <source>
        <dbReference type="ARBA" id="ARBA00005188"/>
    </source>
</evidence>
<gene>
    <name evidence="12" type="primary">nadE_1</name>
    <name evidence="7" type="synonym">nadE</name>
    <name evidence="12" type="ORF">LMG27952_00174</name>
</gene>
<comment type="function">
    <text evidence="7">Catalyzes the ATP-dependent amidation of deamido-NAD to form NAD. Uses L-glutamine as a nitrogen source.</text>
</comment>
<evidence type="ECO:0000256" key="7">
    <source>
        <dbReference type="HAMAP-Rule" id="MF_02090"/>
    </source>
</evidence>
<feature type="binding site" evidence="7">
    <location>
        <position position="527"/>
    </location>
    <ligand>
        <name>ATP</name>
        <dbReference type="ChEBI" id="CHEBI:30616"/>
    </ligand>
</feature>
<dbReference type="Pfam" id="PF02540">
    <property type="entry name" value="NAD_synthase"/>
    <property type="match status" value="1"/>
</dbReference>
<dbReference type="EC" id="6.3.5.1" evidence="7 8"/>
<feature type="binding site" evidence="7">
    <location>
        <position position="252"/>
    </location>
    <ligand>
        <name>L-glutamine</name>
        <dbReference type="ChEBI" id="CHEBI:58359"/>
    </ligand>
</feature>
<sequence>MQRRQPRAIKRYQAASSGIKQPERQSVRYRAQRARLKVIEMKERFFNLYTHGFARVAVGVPRCRVADPAFNATETLALAREAASKGAALVAFPELGLSAYTCDDLFHQQALLDACERALAQIVEASASLPLVMIVGLPVRAGHSLFNCAAVVAGGRVAGVVPKSFLPNYGEFYEPRQFSPADVASTDTVRLAGADVPFGASLLFEVPQIAGLRFHVEICEDVWVPIPPSSFAALAGASVLVNLSASNVVVGKAGYRQQLVSQQSARCLAAYLYTSAGKGESTTDMAWDGHALVCENGELLAQSERFSDDSHLIFADVDLARLQQERIRQTTFGDSIRRHAEEVAKFRVISCELAGEGAWARETLALSRRVERFPYVPADPKRRDERCNEVYNIQVQALVQRLSQAGIKKVVIGVSGGLDSTHALLVCAKAMDRLGLPRANILAYTMPGFATSERTLRQARELMALVGCTAREIDIRQSCMQMLEDLGHPYSEGNETYDITFENVQAGERTNHLFRLANFNHAIVIGTGDLSELALGWCTYGVGDHMSHYNVNASVPKTLITHLVRWVAETGQIGQNGESGRDVLEAILATDISPELIPGKSDGAPEQKTESTIGPYELQDFNLYYTLRFGFAPSKVAFLARHAWGDREAGAWPENAKVVRNQYDLAAIKRNLRIFLDRFFRQSQFKRTCIPNAPKVGSGGSLSPRGDWRAPSDSESVVWLADLERVPDEASGASAAPAGKPSA</sequence>
<dbReference type="InterPro" id="IPR014445">
    <property type="entry name" value="Gln-dep_NAD_synthase"/>
</dbReference>
<feature type="active site" description="For glutaminase activity" evidence="7">
    <location>
        <position position="163"/>
    </location>
</feature>
<dbReference type="SUPFAM" id="SSF52402">
    <property type="entry name" value="Adenine nucleotide alpha hydrolases-like"/>
    <property type="match status" value="1"/>
</dbReference>
<evidence type="ECO:0000259" key="11">
    <source>
        <dbReference type="PROSITE" id="PS50263"/>
    </source>
</evidence>
<dbReference type="Gene3D" id="3.40.50.620">
    <property type="entry name" value="HUPs"/>
    <property type="match status" value="1"/>
</dbReference>
<dbReference type="NCBIfam" id="NF002730">
    <property type="entry name" value="PRK02628.1"/>
    <property type="match status" value="1"/>
</dbReference>
<feature type="binding site" evidence="7">
    <location>
        <begin position="413"/>
        <end position="420"/>
    </location>
    <ligand>
        <name>ATP</name>
        <dbReference type="ChEBI" id="CHEBI:30616"/>
    </ligand>
</feature>
<dbReference type="InterPro" id="IPR041856">
    <property type="entry name" value="NAD+_synth_C"/>
</dbReference>
<feature type="binding site" evidence="7">
    <location>
        <position position="532"/>
    </location>
    <ligand>
        <name>deamido-NAD(+)</name>
        <dbReference type="ChEBI" id="CHEBI:58437"/>
        <note>ligand shared between two neighboring subunits</note>
    </ligand>
</feature>
<comment type="similarity">
    <text evidence="9">Belongs to the NAD synthetase family.</text>
</comment>
<dbReference type="NCBIfam" id="TIGR00552">
    <property type="entry name" value="nadE"/>
    <property type="match status" value="1"/>
</dbReference>
<dbReference type="InterPro" id="IPR022310">
    <property type="entry name" value="NAD/GMP_synthase"/>
</dbReference>
<dbReference type="PIRSF" id="PIRSF006630">
    <property type="entry name" value="NADS_GAT"/>
    <property type="match status" value="1"/>
</dbReference>
<evidence type="ECO:0000256" key="2">
    <source>
        <dbReference type="ARBA" id="ARBA00007145"/>
    </source>
</evidence>
<comment type="catalytic activity">
    <reaction evidence="7 8">
        <text>deamido-NAD(+) + L-glutamine + ATP + H2O = L-glutamate + AMP + diphosphate + NAD(+) + H(+)</text>
        <dbReference type="Rhea" id="RHEA:24384"/>
        <dbReference type="ChEBI" id="CHEBI:15377"/>
        <dbReference type="ChEBI" id="CHEBI:15378"/>
        <dbReference type="ChEBI" id="CHEBI:29985"/>
        <dbReference type="ChEBI" id="CHEBI:30616"/>
        <dbReference type="ChEBI" id="CHEBI:33019"/>
        <dbReference type="ChEBI" id="CHEBI:57540"/>
        <dbReference type="ChEBI" id="CHEBI:58359"/>
        <dbReference type="ChEBI" id="CHEBI:58437"/>
        <dbReference type="ChEBI" id="CHEBI:456215"/>
        <dbReference type="EC" id="6.3.5.1"/>
    </reaction>
</comment>
<feature type="domain" description="CN hydrolase" evidence="11">
    <location>
        <begin position="54"/>
        <end position="319"/>
    </location>
</feature>
<feature type="binding site" evidence="7">
    <location>
        <position position="169"/>
    </location>
    <ligand>
        <name>L-glutamine</name>
        <dbReference type="ChEBI" id="CHEBI:58359"/>
    </ligand>
</feature>
<comment type="caution">
    <text evidence="12">The sequence shown here is derived from an EMBL/GenBank/DDBJ whole genome shotgun (WGS) entry which is preliminary data.</text>
</comment>
<keyword evidence="4 7" id="KW-0547">Nucleotide-binding</keyword>
<organism evidence="12 13">
    <name type="scientific">Paraburkholderia hiiakae</name>
    <dbReference type="NCBI Taxonomy" id="1081782"/>
    <lineage>
        <taxon>Bacteria</taxon>
        <taxon>Pseudomonadati</taxon>
        <taxon>Pseudomonadota</taxon>
        <taxon>Betaproteobacteria</taxon>
        <taxon>Burkholderiales</taxon>
        <taxon>Burkholderiaceae</taxon>
        <taxon>Paraburkholderia</taxon>
    </lineage>
</organism>
<dbReference type="InterPro" id="IPR003010">
    <property type="entry name" value="C-N_Hydrolase"/>
</dbReference>
<dbReference type="CDD" id="cd07570">
    <property type="entry name" value="GAT_Gln-NAD-synth"/>
    <property type="match status" value="1"/>
</dbReference>
<feature type="region of interest" description="Disordered" evidence="10">
    <location>
        <begin position="1"/>
        <end position="20"/>
    </location>
</feature>
<feature type="binding site" evidence="7">
    <location>
        <position position="503"/>
    </location>
    <ligand>
        <name>deamido-NAD(+)</name>
        <dbReference type="ChEBI" id="CHEBI:58437"/>
        <note>ligand shared between two neighboring subunits</note>
    </ligand>
</feature>
<evidence type="ECO:0000256" key="10">
    <source>
        <dbReference type="SAM" id="MobiDB-lite"/>
    </source>
</evidence>
<reference evidence="12 13" key="1">
    <citation type="submission" date="2020-10" db="EMBL/GenBank/DDBJ databases">
        <authorList>
            <person name="Peeters C."/>
        </authorList>
    </citation>
    <scope>NUCLEOTIDE SEQUENCE [LARGE SCALE GENOMIC DNA]</scope>
    <source>
        <strain evidence="12 13">LMG 27952</strain>
    </source>
</reference>
<keyword evidence="6 7" id="KW-0520">NAD</keyword>
<dbReference type="InterPro" id="IPR003694">
    <property type="entry name" value="NAD_synthase"/>
</dbReference>
<keyword evidence="5 7" id="KW-0067">ATP-binding</keyword>
<dbReference type="Gene3D" id="1.10.10.1140">
    <property type="entry name" value="Glutamine-dependent NAD+ synthetase, C-terminal domain"/>
    <property type="match status" value="1"/>
</dbReference>
<feature type="active site" description="Proton acceptor; for glutaminase activity" evidence="7">
    <location>
        <position position="94"/>
    </location>
</feature>
<feature type="binding site" evidence="7">
    <location>
        <begin position="537"/>
        <end position="540"/>
    </location>
    <ligand>
        <name>deamido-NAD(+)</name>
        <dbReference type="ChEBI" id="CHEBI:58437"/>
        <note>ligand shared between two neighboring subunits</note>
    </ligand>
</feature>
<evidence type="ECO:0000256" key="6">
    <source>
        <dbReference type="ARBA" id="ARBA00023027"/>
    </source>
</evidence>
<keyword evidence="13" id="KW-1185">Reference proteome</keyword>
<dbReference type="InterPro" id="IPR036526">
    <property type="entry name" value="C-N_Hydrolase_sf"/>
</dbReference>
<comment type="pathway">
    <text evidence="1 7 8">Cofactor biosynthesis; NAD(+) biosynthesis; NAD(+) from deamido-NAD(+) (L-Gln route): step 1/1.</text>
</comment>
<dbReference type="PANTHER" id="PTHR23090">
    <property type="entry name" value="NH 3 /GLUTAMINE-DEPENDENT NAD + SYNTHETASE"/>
    <property type="match status" value="1"/>
</dbReference>
<dbReference type="PROSITE" id="PS50263">
    <property type="entry name" value="CN_HYDROLASE"/>
    <property type="match status" value="1"/>
</dbReference>
<evidence type="ECO:0000256" key="4">
    <source>
        <dbReference type="ARBA" id="ARBA00022741"/>
    </source>
</evidence>
<comment type="similarity">
    <text evidence="2 7 8">In the C-terminal section; belongs to the NAD synthetase family.</text>
</comment>
<name>A0ABN7HCK8_9BURK</name>
<evidence type="ECO:0000256" key="9">
    <source>
        <dbReference type="RuleBase" id="RU003811"/>
    </source>
</evidence>
<feature type="binding site" evidence="7">
    <location>
        <position position="246"/>
    </location>
    <ligand>
        <name>L-glutamine</name>
        <dbReference type="ChEBI" id="CHEBI:58359"/>
    </ligand>
</feature>
<proteinExistence type="inferred from homology"/>
<dbReference type="Proteomes" id="UP000656319">
    <property type="component" value="Unassembled WGS sequence"/>
</dbReference>
<dbReference type="CDD" id="cd00553">
    <property type="entry name" value="NAD_synthase"/>
    <property type="match status" value="1"/>
</dbReference>
<keyword evidence="3 7" id="KW-0436">Ligase</keyword>
<protein>
    <recommendedName>
        <fullName evidence="7 8">Glutamine-dependent NAD(+) synthetase</fullName>
        <ecNumber evidence="7 8">6.3.5.1</ecNumber>
    </recommendedName>
    <alternativeName>
        <fullName evidence="7 8">NAD(+) synthase [glutamine-hydrolyzing]</fullName>
    </alternativeName>
</protein>
<accession>A0ABN7HCK8</accession>
<dbReference type="HAMAP" id="MF_02090">
    <property type="entry name" value="NadE_glutamine_dep"/>
    <property type="match status" value="1"/>
</dbReference>
<evidence type="ECO:0000313" key="13">
    <source>
        <dbReference type="Proteomes" id="UP000656319"/>
    </source>
</evidence>
<evidence type="ECO:0000256" key="3">
    <source>
        <dbReference type="ARBA" id="ARBA00022598"/>
    </source>
</evidence>
<dbReference type="InterPro" id="IPR014729">
    <property type="entry name" value="Rossmann-like_a/b/a_fold"/>
</dbReference>
<feature type="compositionally biased region" description="Basic residues" evidence="10">
    <location>
        <begin position="1"/>
        <end position="10"/>
    </location>
</feature>
<evidence type="ECO:0000256" key="5">
    <source>
        <dbReference type="ARBA" id="ARBA00022840"/>
    </source>
</evidence>
<evidence type="ECO:0000256" key="8">
    <source>
        <dbReference type="PIRNR" id="PIRNR006630"/>
    </source>
</evidence>
<feature type="binding site" evidence="7">
    <location>
        <position position="686"/>
    </location>
    <ligand>
        <name>deamido-NAD(+)</name>
        <dbReference type="ChEBI" id="CHEBI:58437"/>
        <note>ligand shared between two neighboring subunits</note>
    </ligand>
</feature>
<feature type="active site" description="Nucleophile; for glutaminase activity" evidence="7">
    <location>
        <position position="219"/>
    </location>
</feature>
<dbReference type="EMBL" id="CAJHCQ010000001">
    <property type="protein sequence ID" value="CAD6508342.1"/>
    <property type="molecule type" value="Genomic_DNA"/>
</dbReference>
<dbReference type="GO" id="GO:0003952">
    <property type="term" value="F:NAD+ synthase (glutamine-hydrolyzing) activity"/>
    <property type="evidence" value="ECO:0007669"/>
    <property type="project" value="UniProtKB-EC"/>
</dbReference>
<dbReference type="Gene3D" id="3.60.110.10">
    <property type="entry name" value="Carbon-nitrogen hydrolase"/>
    <property type="match status" value="1"/>
</dbReference>
<evidence type="ECO:0000313" key="12">
    <source>
        <dbReference type="EMBL" id="CAD6508342.1"/>
    </source>
</evidence>
<dbReference type="SUPFAM" id="SSF56317">
    <property type="entry name" value="Carbon-nitrogen hydrolase"/>
    <property type="match status" value="1"/>
</dbReference>
<dbReference type="Pfam" id="PF00795">
    <property type="entry name" value="CN_hydrolase"/>
    <property type="match status" value="1"/>
</dbReference>
<dbReference type="PANTHER" id="PTHR23090:SF9">
    <property type="entry name" value="GLUTAMINE-DEPENDENT NAD(+) SYNTHETASE"/>
    <property type="match status" value="1"/>
</dbReference>